<feature type="compositionally biased region" description="Polar residues" evidence="1">
    <location>
        <begin position="34"/>
        <end position="47"/>
    </location>
</feature>
<comment type="caution">
    <text evidence="2">The sequence shown here is derived from an EMBL/GenBank/DDBJ whole genome shotgun (WGS) entry which is preliminary data.</text>
</comment>
<evidence type="ECO:0000313" key="2">
    <source>
        <dbReference type="EMBL" id="KAL0293756.1"/>
    </source>
</evidence>
<accession>A0AAW2JJ83</accession>
<protein>
    <submittedName>
        <fullName evidence="2">Uncharacterized protein</fullName>
    </submittedName>
</protein>
<proteinExistence type="predicted"/>
<organism evidence="2">
    <name type="scientific">Sesamum radiatum</name>
    <name type="common">Black benniseed</name>
    <dbReference type="NCBI Taxonomy" id="300843"/>
    <lineage>
        <taxon>Eukaryota</taxon>
        <taxon>Viridiplantae</taxon>
        <taxon>Streptophyta</taxon>
        <taxon>Embryophyta</taxon>
        <taxon>Tracheophyta</taxon>
        <taxon>Spermatophyta</taxon>
        <taxon>Magnoliopsida</taxon>
        <taxon>eudicotyledons</taxon>
        <taxon>Gunneridae</taxon>
        <taxon>Pentapetalae</taxon>
        <taxon>asterids</taxon>
        <taxon>lamiids</taxon>
        <taxon>Lamiales</taxon>
        <taxon>Pedaliaceae</taxon>
        <taxon>Sesamum</taxon>
    </lineage>
</organism>
<name>A0AAW2JJ83_SESRA</name>
<feature type="compositionally biased region" description="Basic residues" evidence="1">
    <location>
        <begin position="66"/>
        <end position="81"/>
    </location>
</feature>
<dbReference type="EMBL" id="JACGWJ010000273">
    <property type="protein sequence ID" value="KAL0293756.1"/>
    <property type="molecule type" value="Genomic_DNA"/>
</dbReference>
<evidence type="ECO:0000256" key="1">
    <source>
        <dbReference type="SAM" id="MobiDB-lite"/>
    </source>
</evidence>
<feature type="region of interest" description="Disordered" evidence="1">
    <location>
        <begin position="34"/>
        <end position="85"/>
    </location>
</feature>
<reference evidence="2" key="2">
    <citation type="journal article" date="2024" name="Plant">
        <title>Genomic evolution and insights into agronomic trait innovations of Sesamum species.</title>
        <authorList>
            <person name="Miao H."/>
            <person name="Wang L."/>
            <person name="Qu L."/>
            <person name="Liu H."/>
            <person name="Sun Y."/>
            <person name="Le M."/>
            <person name="Wang Q."/>
            <person name="Wei S."/>
            <person name="Zheng Y."/>
            <person name="Lin W."/>
            <person name="Duan Y."/>
            <person name="Cao H."/>
            <person name="Xiong S."/>
            <person name="Wang X."/>
            <person name="Wei L."/>
            <person name="Li C."/>
            <person name="Ma Q."/>
            <person name="Ju M."/>
            <person name="Zhao R."/>
            <person name="Li G."/>
            <person name="Mu C."/>
            <person name="Tian Q."/>
            <person name="Mei H."/>
            <person name="Zhang T."/>
            <person name="Gao T."/>
            <person name="Zhang H."/>
        </authorList>
    </citation>
    <scope>NUCLEOTIDE SEQUENCE</scope>
    <source>
        <strain evidence="2">G02</strain>
    </source>
</reference>
<gene>
    <name evidence="2" type="ORF">Sradi_6921200</name>
</gene>
<reference evidence="2" key="1">
    <citation type="submission" date="2020-06" db="EMBL/GenBank/DDBJ databases">
        <authorList>
            <person name="Li T."/>
            <person name="Hu X."/>
            <person name="Zhang T."/>
            <person name="Song X."/>
            <person name="Zhang H."/>
            <person name="Dai N."/>
            <person name="Sheng W."/>
            <person name="Hou X."/>
            <person name="Wei L."/>
        </authorList>
    </citation>
    <scope>NUCLEOTIDE SEQUENCE</scope>
    <source>
        <strain evidence="2">G02</strain>
        <tissue evidence="2">Leaf</tissue>
    </source>
</reference>
<dbReference type="AlphaFoldDB" id="A0AAW2JJ83"/>
<sequence>MADAAVEFLLHNLQQLLLYHAHLISDARNQVESWRISASSKPSSGTPPRSAEGRQPAGARPPDTRRRLRGGGHHRRPRHAGRREQVQELLLRSFRRAS</sequence>